<sequence length="122" mass="12852">MTLPLTIDPDASDPPFEQVRRGVVDLVARGELIVGTRLPTVRALAEDLGIAANTAARAYRELEEAGVIETRGRKGSFVAAQSSSARERAQQATTEHVSALRALGVGDDEIAAMLTAALRGTP</sequence>
<proteinExistence type="predicted"/>
<gene>
    <name evidence="5" type="ORF">ACFQ04_13385</name>
</gene>
<evidence type="ECO:0000256" key="1">
    <source>
        <dbReference type="ARBA" id="ARBA00023015"/>
    </source>
</evidence>
<keyword evidence="2" id="KW-0238">DNA-binding</keyword>
<dbReference type="PANTHER" id="PTHR38445">
    <property type="entry name" value="HTH-TYPE TRANSCRIPTIONAL REPRESSOR YTRA"/>
    <property type="match status" value="1"/>
</dbReference>
<keyword evidence="3" id="KW-0804">Transcription</keyword>
<dbReference type="InterPro" id="IPR036390">
    <property type="entry name" value="WH_DNA-bd_sf"/>
</dbReference>
<dbReference type="Gene3D" id="1.10.10.10">
    <property type="entry name" value="Winged helix-like DNA-binding domain superfamily/Winged helix DNA-binding domain"/>
    <property type="match status" value="1"/>
</dbReference>
<dbReference type="CDD" id="cd07377">
    <property type="entry name" value="WHTH_GntR"/>
    <property type="match status" value="1"/>
</dbReference>
<accession>A0ABW3GDE1</accession>
<dbReference type="PROSITE" id="PS50949">
    <property type="entry name" value="HTH_GNTR"/>
    <property type="match status" value="1"/>
</dbReference>
<dbReference type="SUPFAM" id="SSF46785">
    <property type="entry name" value="Winged helix' DNA-binding domain"/>
    <property type="match status" value="1"/>
</dbReference>
<comment type="caution">
    <text evidence="5">The sequence shown here is derived from an EMBL/GenBank/DDBJ whole genome shotgun (WGS) entry which is preliminary data.</text>
</comment>
<evidence type="ECO:0000256" key="3">
    <source>
        <dbReference type="ARBA" id="ARBA00023163"/>
    </source>
</evidence>
<dbReference type="Proteomes" id="UP001597068">
    <property type="component" value="Unassembled WGS sequence"/>
</dbReference>
<dbReference type="InterPro" id="IPR036388">
    <property type="entry name" value="WH-like_DNA-bd_sf"/>
</dbReference>
<evidence type="ECO:0000259" key="4">
    <source>
        <dbReference type="PROSITE" id="PS50949"/>
    </source>
</evidence>
<keyword evidence="1" id="KW-0805">Transcription regulation</keyword>
<reference evidence="6" key="1">
    <citation type="journal article" date="2019" name="Int. J. Syst. Evol. Microbiol.">
        <title>The Global Catalogue of Microorganisms (GCM) 10K type strain sequencing project: providing services to taxonomists for standard genome sequencing and annotation.</title>
        <authorList>
            <consortium name="The Broad Institute Genomics Platform"/>
            <consortium name="The Broad Institute Genome Sequencing Center for Infectious Disease"/>
            <person name="Wu L."/>
            <person name="Ma J."/>
        </authorList>
    </citation>
    <scope>NUCLEOTIDE SEQUENCE [LARGE SCALE GENOMIC DNA]</scope>
    <source>
        <strain evidence="6">CCUG 50873</strain>
    </source>
</reference>
<dbReference type="SMART" id="SM00345">
    <property type="entry name" value="HTH_GNTR"/>
    <property type="match status" value="1"/>
</dbReference>
<dbReference type="InterPro" id="IPR000524">
    <property type="entry name" value="Tscrpt_reg_HTH_GntR"/>
</dbReference>
<evidence type="ECO:0000313" key="5">
    <source>
        <dbReference type="EMBL" id="MFD0926729.1"/>
    </source>
</evidence>
<dbReference type="PANTHER" id="PTHR38445:SF9">
    <property type="entry name" value="HTH-TYPE TRANSCRIPTIONAL REPRESSOR YTRA"/>
    <property type="match status" value="1"/>
</dbReference>
<dbReference type="RefSeq" id="WP_253645417.1">
    <property type="nucleotide sequence ID" value="NZ_BAAAMO010000002.1"/>
</dbReference>
<organism evidence="5 6">
    <name type="scientific">Williamsia deligens</name>
    <dbReference type="NCBI Taxonomy" id="321325"/>
    <lineage>
        <taxon>Bacteria</taxon>
        <taxon>Bacillati</taxon>
        <taxon>Actinomycetota</taxon>
        <taxon>Actinomycetes</taxon>
        <taxon>Mycobacteriales</taxon>
        <taxon>Nocardiaceae</taxon>
        <taxon>Williamsia</taxon>
    </lineage>
</organism>
<evidence type="ECO:0000256" key="2">
    <source>
        <dbReference type="ARBA" id="ARBA00023125"/>
    </source>
</evidence>
<feature type="domain" description="HTH gntR-type" evidence="4">
    <location>
        <begin position="13"/>
        <end position="81"/>
    </location>
</feature>
<evidence type="ECO:0000313" key="6">
    <source>
        <dbReference type="Proteomes" id="UP001597068"/>
    </source>
</evidence>
<name>A0ABW3GDE1_9NOCA</name>
<keyword evidence="6" id="KW-1185">Reference proteome</keyword>
<protein>
    <submittedName>
        <fullName evidence="5">GntR family transcriptional regulator</fullName>
    </submittedName>
</protein>
<dbReference type="EMBL" id="JBHTIL010000001">
    <property type="protein sequence ID" value="MFD0926729.1"/>
    <property type="molecule type" value="Genomic_DNA"/>
</dbReference>
<dbReference type="Pfam" id="PF00392">
    <property type="entry name" value="GntR"/>
    <property type="match status" value="1"/>
</dbReference>